<keyword evidence="3" id="KW-1185">Reference proteome</keyword>
<organism evidence="2 3">
    <name type="scientific">Clathrospora elynae</name>
    <dbReference type="NCBI Taxonomy" id="706981"/>
    <lineage>
        <taxon>Eukaryota</taxon>
        <taxon>Fungi</taxon>
        <taxon>Dikarya</taxon>
        <taxon>Ascomycota</taxon>
        <taxon>Pezizomycotina</taxon>
        <taxon>Dothideomycetes</taxon>
        <taxon>Pleosporomycetidae</taxon>
        <taxon>Pleosporales</taxon>
        <taxon>Diademaceae</taxon>
        <taxon>Clathrospora</taxon>
    </lineage>
</organism>
<dbReference type="Proteomes" id="UP000800038">
    <property type="component" value="Unassembled WGS sequence"/>
</dbReference>
<dbReference type="AlphaFoldDB" id="A0A6A5SGJ7"/>
<evidence type="ECO:0000256" key="1">
    <source>
        <dbReference type="SAM" id="MobiDB-lite"/>
    </source>
</evidence>
<evidence type="ECO:0000313" key="3">
    <source>
        <dbReference type="Proteomes" id="UP000800038"/>
    </source>
</evidence>
<dbReference type="EMBL" id="ML976097">
    <property type="protein sequence ID" value="KAF1938708.1"/>
    <property type="molecule type" value="Genomic_DNA"/>
</dbReference>
<reference evidence="2" key="1">
    <citation type="journal article" date="2020" name="Stud. Mycol.">
        <title>101 Dothideomycetes genomes: a test case for predicting lifestyles and emergence of pathogens.</title>
        <authorList>
            <person name="Haridas S."/>
            <person name="Albert R."/>
            <person name="Binder M."/>
            <person name="Bloem J."/>
            <person name="Labutti K."/>
            <person name="Salamov A."/>
            <person name="Andreopoulos B."/>
            <person name="Baker S."/>
            <person name="Barry K."/>
            <person name="Bills G."/>
            <person name="Bluhm B."/>
            <person name="Cannon C."/>
            <person name="Castanera R."/>
            <person name="Culley D."/>
            <person name="Daum C."/>
            <person name="Ezra D."/>
            <person name="Gonzalez J."/>
            <person name="Henrissat B."/>
            <person name="Kuo A."/>
            <person name="Liang C."/>
            <person name="Lipzen A."/>
            <person name="Lutzoni F."/>
            <person name="Magnuson J."/>
            <person name="Mondo S."/>
            <person name="Nolan M."/>
            <person name="Ohm R."/>
            <person name="Pangilinan J."/>
            <person name="Park H.-J."/>
            <person name="Ramirez L."/>
            <person name="Alfaro M."/>
            <person name="Sun H."/>
            <person name="Tritt A."/>
            <person name="Yoshinaga Y."/>
            <person name="Zwiers L.-H."/>
            <person name="Turgeon B."/>
            <person name="Goodwin S."/>
            <person name="Spatafora J."/>
            <person name="Crous P."/>
            <person name="Grigoriev I."/>
        </authorList>
    </citation>
    <scope>NUCLEOTIDE SEQUENCE</scope>
    <source>
        <strain evidence="2">CBS 161.51</strain>
    </source>
</reference>
<protein>
    <submittedName>
        <fullName evidence="2">Uncharacterized protein</fullName>
    </submittedName>
</protein>
<evidence type="ECO:0000313" key="2">
    <source>
        <dbReference type="EMBL" id="KAF1938708.1"/>
    </source>
</evidence>
<feature type="region of interest" description="Disordered" evidence="1">
    <location>
        <begin position="56"/>
        <end position="104"/>
    </location>
</feature>
<proteinExistence type="predicted"/>
<sequence length="104" mass="12105">MPQFFKRIFCENPFRREPDVSQVQRSRRVLVRNSTGMLGEHSHWRLLPFDAAPDPEETVALRDGGSVAGSSAERPILSRSQEQLPMRKQSRVRRRLSKKHRRPA</sequence>
<accession>A0A6A5SGJ7</accession>
<gene>
    <name evidence="2" type="ORF">EJ02DRAFT_457616</name>
</gene>
<dbReference type="OrthoDB" id="3728409at2759"/>
<feature type="compositionally biased region" description="Basic residues" evidence="1">
    <location>
        <begin position="88"/>
        <end position="104"/>
    </location>
</feature>
<name>A0A6A5SGJ7_9PLEO</name>